<keyword evidence="7" id="KW-1185">Reference proteome</keyword>
<dbReference type="Pfam" id="PF00583">
    <property type="entry name" value="Acetyltransf_1"/>
    <property type="match status" value="1"/>
</dbReference>
<organism evidence="6 7">
    <name type="scientific">Desulfomicrobium orale DSM 12838</name>
    <dbReference type="NCBI Taxonomy" id="888061"/>
    <lineage>
        <taxon>Bacteria</taxon>
        <taxon>Pseudomonadati</taxon>
        <taxon>Thermodesulfobacteriota</taxon>
        <taxon>Desulfovibrionia</taxon>
        <taxon>Desulfovibrionales</taxon>
        <taxon>Desulfomicrobiaceae</taxon>
        <taxon>Desulfomicrobium</taxon>
    </lineage>
</organism>
<evidence type="ECO:0000256" key="3">
    <source>
        <dbReference type="ARBA" id="ARBA00022679"/>
    </source>
</evidence>
<dbReference type="RefSeq" id="WP_066605695.1">
    <property type="nucleotide sequence ID" value="NZ_CP014230.1"/>
</dbReference>
<dbReference type="Proteomes" id="UP000063964">
    <property type="component" value="Chromosome"/>
</dbReference>
<dbReference type="CDD" id="cd04301">
    <property type="entry name" value="NAT_SF"/>
    <property type="match status" value="1"/>
</dbReference>
<dbReference type="OrthoDB" id="529907at2"/>
<dbReference type="InterPro" id="IPR006464">
    <property type="entry name" value="AcTrfase_RimI/Ard1"/>
</dbReference>
<dbReference type="InterPro" id="IPR000182">
    <property type="entry name" value="GNAT_dom"/>
</dbReference>
<keyword evidence="3" id="KW-0808">Transferase</keyword>
<evidence type="ECO:0000259" key="5">
    <source>
        <dbReference type="PROSITE" id="PS51186"/>
    </source>
</evidence>
<evidence type="ECO:0000256" key="1">
    <source>
        <dbReference type="ARBA" id="ARBA00005395"/>
    </source>
</evidence>
<dbReference type="GO" id="GO:0008080">
    <property type="term" value="F:N-acetyltransferase activity"/>
    <property type="evidence" value="ECO:0007669"/>
    <property type="project" value="InterPro"/>
</dbReference>
<dbReference type="InterPro" id="IPR050680">
    <property type="entry name" value="YpeA/RimI_acetyltransf"/>
</dbReference>
<evidence type="ECO:0000313" key="6">
    <source>
        <dbReference type="EMBL" id="AMD93038.1"/>
    </source>
</evidence>
<feature type="domain" description="N-acetyltransferase" evidence="5">
    <location>
        <begin position="5"/>
        <end position="156"/>
    </location>
</feature>
<dbReference type="EMBL" id="CP014230">
    <property type="protein sequence ID" value="AMD93038.1"/>
    <property type="molecule type" value="Genomic_DNA"/>
</dbReference>
<dbReference type="NCBIfam" id="TIGR01575">
    <property type="entry name" value="rimI"/>
    <property type="match status" value="1"/>
</dbReference>
<comment type="similarity">
    <text evidence="1">Belongs to the acetyltransferase family. RimI subfamily.</text>
</comment>
<dbReference type="PROSITE" id="PS51186">
    <property type="entry name" value="GNAT"/>
    <property type="match status" value="1"/>
</dbReference>
<dbReference type="PANTHER" id="PTHR43420:SF44">
    <property type="entry name" value="ACETYLTRANSFERASE YPEA"/>
    <property type="match status" value="1"/>
</dbReference>
<keyword evidence="2" id="KW-0963">Cytoplasm</keyword>
<dbReference type="KEGG" id="doa:AXF15_07970"/>
<dbReference type="SUPFAM" id="SSF55729">
    <property type="entry name" value="Acyl-CoA N-acyltransferases (Nat)"/>
    <property type="match status" value="1"/>
</dbReference>
<dbReference type="Gene3D" id="3.40.630.30">
    <property type="match status" value="1"/>
</dbReference>
<name>A0A0X8JQI3_9BACT</name>
<keyword evidence="4" id="KW-0012">Acyltransferase</keyword>
<dbReference type="AlphaFoldDB" id="A0A0X8JQI3"/>
<evidence type="ECO:0000256" key="4">
    <source>
        <dbReference type="ARBA" id="ARBA00023315"/>
    </source>
</evidence>
<evidence type="ECO:0000313" key="7">
    <source>
        <dbReference type="Proteomes" id="UP000063964"/>
    </source>
</evidence>
<accession>A0A0X8JQI3</accession>
<dbReference type="InterPro" id="IPR016181">
    <property type="entry name" value="Acyl_CoA_acyltransferase"/>
</dbReference>
<dbReference type="PANTHER" id="PTHR43420">
    <property type="entry name" value="ACETYLTRANSFERASE"/>
    <property type="match status" value="1"/>
</dbReference>
<proteinExistence type="inferred from homology"/>
<dbReference type="STRING" id="888061.AXF15_07970"/>
<protein>
    <recommendedName>
        <fullName evidence="5">N-acetyltransferase domain-containing protein</fullName>
    </recommendedName>
</protein>
<gene>
    <name evidence="6" type="ORF">AXF15_07970</name>
</gene>
<sequence>MREGVVLRFLRPEDAAALAGLEGEVFADAWSAERFVSLLGREQFLAAGAFGGGPEARRDALLHAYVSAYSVAGELEIVNVAVRTALRGQGLGTRLLLFFLREAAGRGVGRAVLEVRQGNAAAHALYARCGFTAIGRRKKYYSDTGEDALVLEWRPEACRSDGSAGSAGK</sequence>
<reference evidence="7" key="1">
    <citation type="submission" date="2016-02" db="EMBL/GenBank/DDBJ databases">
        <authorList>
            <person name="Holder M.E."/>
            <person name="Ajami N.J."/>
            <person name="Petrosino J.F."/>
        </authorList>
    </citation>
    <scope>NUCLEOTIDE SEQUENCE [LARGE SCALE GENOMIC DNA]</scope>
    <source>
        <strain evidence="7">DSM 12838</strain>
    </source>
</reference>
<evidence type="ECO:0000256" key="2">
    <source>
        <dbReference type="ARBA" id="ARBA00022490"/>
    </source>
</evidence>